<reference evidence="4" key="1">
    <citation type="submission" date="2025-08" db="UniProtKB">
        <authorList>
            <consortium name="RefSeq"/>
        </authorList>
    </citation>
    <scope>IDENTIFICATION</scope>
    <source>
        <tissue evidence="4">Muscle</tissue>
    </source>
</reference>
<dbReference type="OrthoDB" id="8935730at2759"/>
<dbReference type="GeneID" id="109095539"/>
<dbReference type="InterPro" id="IPR001304">
    <property type="entry name" value="C-type_lectin-like"/>
</dbReference>
<dbReference type="InterPro" id="IPR050828">
    <property type="entry name" value="C-type_lectin/matrix_domain"/>
</dbReference>
<dbReference type="GO" id="GO:0005886">
    <property type="term" value="C:plasma membrane"/>
    <property type="evidence" value="ECO:0007669"/>
    <property type="project" value="UniProtKB-SubCell"/>
</dbReference>
<accession>A0A9Q9ZIS3</accession>
<dbReference type="AlphaFoldDB" id="A0A9Q9ZIS3"/>
<keyword evidence="2" id="KW-0812">Transmembrane</keyword>
<dbReference type="InterPro" id="IPR016186">
    <property type="entry name" value="C-type_lectin-like/link_sf"/>
</dbReference>
<dbReference type="PANTHER" id="PTHR45710">
    <property type="entry name" value="C-TYPE LECTIN DOMAIN-CONTAINING PROTEIN 180"/>
    <property type="match status" value="1"/>
</dbReference>
<dbReference type="InterPro" id="IPR016187">
    <property type="entry name" value="CTDL_fold"/>
</dbReference>
<dbReference type="Gene3D" id="3.10.100.10">
    <property type="entry name" value="Mannose-Binding Protein A, subunit A"/>
    <property type="match status" value="1"/>
</dbReference>
<gene>
    <name evidence="4" type="primary">LOC109095539</name>
</gene>
<dbReference type="SUPFAM" id="SSF56436">
    <property type="entry name" value="C-type lectin-like"/>
    <property type="match status" value="1"/>
</dbReference>
<evidence type="ECO:0000259" key="3">
    <source>
        <dbReference type="PROSITE" id="PS50041"/>
    </source>
</evidence>
<sequence>MGNYDMSDHIYDNTNWMKKDSFGIRKSAKKKQCRPICAKVLAVLLILSLLVNGVLAYLYVNKYKNVLLQCEPGTNCSNSDHHQGTPGCTYDEDWRSITYCPDLPEQWYKGNGRFYIFSSHNKTWNSSREYCQDLGGDLVIIDNTVEKEFLAQRLCVAGESDLYWAGNKDGNWSDLNPKYNCAVLKGNTQENIYCLREEKSICEIPCLQ</sequence>
<keyword evidence="2" id="KW-0472">Membrane</keyword>
<dbReference type="PROSITE" id="PS50041">
    <property type="entry name" value="C_TYPE_LECTIN_2"/>
    <property type="match status" value="1"/>
</dbReference>
<comment type="subcellular location">
    <subcellularLocation>
        <location evidence="1">Cell membrane</location>
        <topology evidence="1">Single-pass type II membrane protein</topology>
    </subcellularLocation>
</comment>
<feature type="transmembrane region" description="Helical" evidence="2">
    <location>
        <begin position="36"/>
        <end position="60"/>
    </location>
</feature>
<evidence type="ECO:0000256" key="1">
    <source>
        <dbReference type="ARBA" id="ARBA00004401"/>
    </source>
</evidence>
<protein>
    <submittedName>
        <fullName evidence="4">Killer cell lectin-like receptor subfamily G member 1</fullName>
    </submittedName>
</protein>
<dbReference type="PANTHER" id="PTHR45710:SF36">
    <property type="entry name" value="C-TYPE LECTIN DOMAIN-CONTAINING PROTEIN"/>
    <property type="match status" value="1"/>
</dbReference>
<proteinExistence type="predicted"/>
<feature type="domain" description="C-type lectin" evidence="3">
    <location>
        <begin position="110"/>
        <end position="203"/>
    </location>
</feature>
<dbReference type="RefSeq" id="XP_018964805.1">
    <property type="nucleotide sequence ID" value="XM_019109260.2"/>
</dbReference>
<evidence type="ECO:0000313" key="4">
    <source>
        <dbReference type="RefSeq" id="XP_018964805.1"/>
    </source>
</evidence>
<name>A0A9Q9ZIS3_CYPCA</name>
<organism evidence="4">
    <name type="scientific">Cyprinus carpio</name>
    <name type="common">Common carp</name>
    <dbReference type="NCBI Taxonomy" id="7962"/>
    <lineage>
        <taxon>Eukaryota</taxon>
        <taxon>Metazoa</taxon>
        <taxon>Chordata</taxon>
        <taxon>Craniata</taxon>
        <taxon>Vertebrata</taxon>
        <taxon>Euteleostomi</taxon>
        <taxon>Actinopterygii</taxon>
        <taxon>Neopterygii</taxon>
        <taxon>Teleostei</taxon>
        <taxon>Ostariophysi</taxon>
        <taxon>Cypriniformes</taxon>
        <taxon>Cyprinidae</taxon>
        <taxon>Cyprininae</taxon>
        <taxon>Cyprinus</taxon>
    </lineage>
</organism>
<evidence type="ECO:0000256" key="2">
    <source>
        <dbReference type="SAM" id="Phobius"/>
    </source>
</evidence>
<dbReference type="SMART" id="SM00034">
    <property type="entry name" value="CLECT"/>
    <property type="match status" value="1"/>
</dbReference>
<dbReference type="Proteomes" id="UP001155660">
    <property type="component" value="Chromosome A3"/>
</dbReference>
<dbReference type="Pfam" id="PF00059">
    <property type="entry name" value="Lectin_C"/>
    <property type="match status" value="1"/>
</dbReference>
<dbReference type="KEGG" id="ccar:109095539"/>
<keyword evidence="2" id="KW-1133">Transmembrane helix</keyword>